<keyword evidence="3 4" id="KW-0443">Lipid metabolism</keyword>
<evidence type="ECO:0000313" key="8">
    <source>
        <dbReference type="Proteomes" id="UP000655588"/>
    </source>
</evidence>
<sequence length="652" mass="75535">MSEVQEAQRLTKNKSNCKSQIQKFYAGKHILLTGCTGYLGTLILEKILHTCTEIGKLYILVREKVNMTIEDRLKKLFENEVFDRLRESNPNYMEKIVLIYGDLSKDDLSLSPENRRYLIENVNIIIHNASIVRYDIKPSHVLRTNVIGTDKLLQLATECPHLEIFTYVSTAYSHPYKIIKEEKFYPPPADLKLVEDVIKADEENEAGITDEAIRDITGDWLNLYPFSKATAEGLVEAYGRKRSLPCIVYRPSIRAYNEPIPGWIGNRNGPVVLFRALRGGFMHVLQCDENECSMDLIPVDMVVNSLLASIWDYVVNRSRETHEPQVYNYGSSDWNRLSNKKLQEYGMEISHTYPSTEMIWYPFVLQINNFYAFAILFTLFSIIPGILADLIFLLRWKKPIFTTILKTAILNYATLKRYLIPERILKTDNLKRVVSLANSADMKEFFFDLSALDWYQTFQVNNKGLRKLLKEPLEPSPAALRKHRNLKILHYTVLSLVVLFLLNFFCRITFFVVVVHIVRYPFTFLLQMKSLLTSENASNSVYRKRNHKSSVAEHQADEVALRIAKHEKALYFERCINAMDEFLNNLAYVAVSRAATRTFVSIMRQNTVARSMQRISIRDPCVPSIVNLAFGERPKVMSSNKIRRRTLQMETR</sequence>
<keyword evidence="8" id="KW-1185">Reference proteome</keyword>
<keyword evidence="4" id="KW-0472">Membrane</keyword>
<keyword evidence="4" id="KW-1133">Transmembrane helix</keyword>
<dbReference type="Pfam" id="PF07993">
    <property type="entry name" value="NAD_binding_4"/>
    <property type="match status" value="1"/>
</dbReference>
<comment type="catalytic activity">
    <reaction evidence="4">
        <text>a long-chain fatty acyl-CoA + 2 NADPH + 2 H(+) = a long-chain primary fatty alcohol + 2 NADP(+) + CoA</text>
        <dbReference type="Rhea" id="RHEA:52716"/>
        <dbReference type="ChEBI" id="CHEBI:15378"/>
        <dbReference type="ChEBI" id="CHEBI:57287"/>
        <dbReference type="ChEBI" id="CHEBI:57783"/>
        <dbReference type="ChEBI" id="CHEBI:58349"/>
        <dbReference type="ChEBI" id="CHEBI:77396"/>
        <dbReference type="ChEBI" id="CHEBI:83139"/>
        <dbReference type="EC" id="1.2.1.84"/>
    </reaction>
</comment>
<keyword evidence="4" id="KW-0560">Oxidoreductase</keyword>
<dbReference type="InterPro" id="IPR013120">
    <property type="entry name" value="FAR_NAD-bd"/>
</dbReference>
<comment type="caution">
    <text evidence="7">The sequence shown here is derived from an EMBL/GenBank/DDBJ whole genome shotgun (WGS) entry which is preliminary data.</text>
</comment>
<evidence type="ECO:0000256" key="2">
    <source>
        <dbReference type="ARBA" id="ARBA00022516"/>
    </source>
</evidence>
<dbReference type="GO" id="GO:0080019">
    <property type="term" value="F:alcohol-forming very long-chain fatty acyl-CoA reductase activity"/>
    <property type="evidence" value="ECO:0007669"/>
    <property type="project" value="InterPro"/>
</dbReference>
<evidence type="ECO:0000259" key="5">
    <source>
        <dbReference type="Pfam" id="PF03015"/>
    </source>
</evidence>
<keyword evidence="2 4" id="KW-0444">Lipid biosynthesis</keyword>
<feature type="transmembrane region" description="Helical" evidence="4">
    <location>
        <begin position="370"/>
        <end position="394"/>
    </location>
</feature>
<evidence type="ECO:0000259" key="6">
    <source>
        <dbReference type="Pfam" id="PF07993"/>
    </source>
</evidence>
<dbReference type="GO" id="GO:0102965">
    <property type="term" value="F:alcohol-forming long-chain fatty acyl-CoA reductase activity"/>
    <property type="evidence" value="ECO:0007669"/>
    <property type="project" value="UniProtKB-EC"/>
</dbReference>
<keyword evidence="4" id="KW-0812">Transmembrane</keyword>
<feature type="transmembrane region" description="Helical" evidence="4">
    <location>
        <begin position="491"/>
        <end position="518"/>
    </location>
</feature>
<evidence type="ECO:0000256" key="4">
    <source>
        <dbReference type="RuleBase" id="RU363097"/>
    </source>
</evidence>
<dbReference type="PANTHER" id="PTHR11011:SF60">
    <property type="entry name" value="FATTY ACYL-COA REDUCTASE-RELATED"/>
    <property type="match status" value="1"/>
</dbReference>
<organism evidence="7 8">
    <name type="scientific">Frieseomelitta varia</name>
    <dbReference type="NCBI Taxonomy" id="561572"/>
    <lineage>
        <taxon>Eukaryota</taxon>
        <taxon>Metazoa</taxon>
        <taxon>Ecdysozoa</taxon>
        <taxon>Arthropoda</taxon>
        <taxon>Hexapoda</taxon>
        <taxon>Insecta</taxon>
        <taxon>Pterygota</taxon>
        <taxon>Neoptera</taxon>
        <taxon>Endopterygota</taxon>
        <taxon>Hymenoptera</taxon>
        <taxon>Apocrita</taxon>
        <taxon>Aculeata</taxon>
        <taxon>Apoidea</taxon>
        <taxon>Anthophila</taxon>
        <taxon>Apidae</taxon>
        <taxon>Frieseomelitta</taxon>
    </lineage>
</organism>
<dbReference type="Pfam" id="PF03015">
    <property type="entry name" value="Sterile"/>
    <property type="match status" value="1"/>
</dbReference>
<dbReference type="EMBL" id="WNWW01001023">
    <property type="protein sequence ID" value="KAF3419913.1"/>
    <property type="molecule type" value="Genomic_DNA"/>
</dbReference>
<evidence type="ECO:0000256" key="1">
    <source>
        <dbReference type="ARBA" id="ARBA00005928"/>
    </source>
</evidence>
<comment type="function">
    <text evidence="4">Catalyzes the reduction of fatty acyl-CoA to fatty alcohols.</text>
</comment>
<dbReference type="PANTHER" id="PTHR11011">
    <property type="entry name" value="MALE STERILITY PROTEIN 2-RELATED"/>
    <property type="match status" value="1"/>
</dbReference>
<dbReference type="Gene3D" id="3.40.50.720">
    <property type="entry name" value="NAD(P)-binding Rossmann-like Domain"/>
    <property type="match status" value="1"/>
</dbReference>
<feature type="domain" description="Thioester reductase (TE)" evidence="6">
    <location>
        <begin position="32"/>
        <end position="305"/>
    </location>
</feature>
<name>A0A833S301_9HYME</name>
<dbReference type="GO" id="GO:0005777">
    <property type="term" value="C:peroxisome"/>
    <property type="evidence" value="ECO:0007669"/>
    <property type="project" value="TreeGrafter"/>
</dbReference>
<comment type="similarity">
    <text evidence="1 4">Belongs to the fatty acyl-CoA reductase family.</text>
</comment>
<evidence type="ECO:0000256" key="3">
    <source>
        <dbReference type="ARBA" id="ARBA00023098"/>
    </source>
</evidence>
<dbReference type="CDD" id="cd05236">
    <property type="entry name" value="FAR-N_SDR_e"/>
    <property type="match status" value="1"/>
</dbReference>
<proteinExistence type="inferred from homology"/>
<feature type="domain" description="Fatty acyl-CoA reductase C-terminal" evidence="5">
    <location>
        <begin position="381"/>
        <end position="468"/>
    </location>
</feature>
<keyword evidence="4" id="KW-0521">NADP</keyword>
<dbReference type="SUPFAM" id="SSF51735">
    <property type="entry name" value="NAD(P)-binding Rossmann-fold domains"/>
    <property type="match status" value="1"/>
</dbReference>
<reference evidence="7" key="1">
    <citation type="submission" date="2019-11" db="EMBL/GenBank/DDBJ databases">
        <title>The nuclear and mitochondrial genomes of Frieseomelitta varia - a highly eusocial stingless bee (Meliponini) with a permanently sterile worker caste.</title>
        <authorList>
            <person name="Freitas F.C.P."/>
            <person name="Lourenco A.P."/>
            <person name="Nunes F.M.F."/>
            <person name="Paschoal A.R."/>
            <person name="Abreu F.C.P."/>
            <person name="Barbin F.O."/>
            <person name="Bataglia L."/>
            <person name="Cardoso-Junior C.A.M."/>
            <person name="Cervoni M.S."/>
            <person name="Silva S.R."/>
            <person name="Dalarmi F."/>
            <person name="Del Lama M.A."/>
            <person name="Depintor T.S."/>
            <person name="Ferreira K.M."/>
            <person name="Goria P.S."/>
            <person name="Jaskot M.C."/>
            <person name="Lago D.C."/>
            <person name="Luna-Lucena D."/>
            <person name="Moda L.M."/>
            <person name="Nascimento L."/>
            <person name="Pedrino M."/>
            <person name="Rabico F.O."/>
            <person name="Sanches F.C."/>
            <person name="Santos D.E."/>
            <person name="Santos C.G."/>
            <person name="Vieira J."/>
            <person name="Lopes T.F."/>
            <person name="Barchuk A.R."/>
            <person name="Hartfelder K."/>
            <person name="Simoes Z.L.P."/>
            <person name="Bitondi M.M.G."/>
            <person name="Pinheiro D.G."/>
        </authorList>
    </citation>
    <scope>NUCLEOTIDE SEQUENCE</scope>
    <source>
        <strain evidence="7">USP_RPSP 00005682</strain>
        <tissue evidence="7">Whole individual</tissue>
    </source>
</reference>
<dbReference type="Proteomes" id="UP000655588">
    <property type="component" value="Unassembled WGS sequence"/>
</dbReference>
<evidence type="ECO:0000313" key="7">
    <source>
        <dbReference type="EMBL" id="KAF3419913.1"/>
    </source>
</evidence>
<dbReference type="InterPro" id="IPR026055">
    <property type="entry name" value="FAR"/>
</dbReference>
<accession>A0A833S301</accession>
<dbReference type="InterPro" id="IPR036291">
    <property type="entry name" value="NAD(P)-bd_dom_sf"/>
</dbReference>
<dbReference type="AlphaFoldDB" id="A0A833S301"/>
<dbReference type="EC" id="1.2.1.84" evidence="4"/>
<dbReference type="InterPro" id="IPR033640">
    <property type="entry name" value="FAR_C"/>
</dbReference>
<gene>
    <name evidence="7" type="ORF">E2986_00554</name>
</gene>
<dbReference type="GO" id="GO:0035336">
    <property type="term" value="P:long-chain fatty-acyl-CoA metabolic process"/>
    <property type="evidence" value="ECO:0007669"/>
    <property type="project" value="TreeGrafter"/>
</dbReference>
<protein>
    <recommendedName>
        <fullName evidence="4">Fatty acyl-CoA reductase</fullName>
        <ecNumber evidence="4">1.2.1.84</ecNumber>
    </recommendedName>
</protein>